<evidence type="ECO:0000256" key="1">
    <source>
        <dbReference type="ARBA" id="ARBA00004137"/>
    </source>
</evidence>
<name>A0A1Y2FXH1_9BASI</name>
<evidence type="ECO:0000256" key="5">
    <source>
        <dbReference type="ARBA" id="ARBA00022723"/>
    </source>
</evidence>
<proteinExistence type="inferred from homology"/>
<dbReference type="AlphaFoldDB" id="A0A1Y2FXH1"/>
<evidence type="ECO:0000313" key="11">
    <source>
        <dbReference type="Proteomes" id="UP000193467"/>
    </source>
</evidence>
<dbReference type="GO" id="GO:0005743">
    <property type="term" value="C:mitochondrial inner membrane"/>
    <property type="evidence" value="ECO:0007669"/>
    <property type="project" value="UniProtKB-SubCell"/>
</dbReference>
<gene>
    <name evidence="10" type="ORF">BCR35DRAFT_301077</name>
</gene>
<keyword evidence="8" id="KW-0472">Membrane</keyword>
<dbReference type="Proteomes" id="UP000193467">
    <property type="component" value="Unassembled WGS sequence"/>
</dbReference>
<keyword evidence="7 8" id="KW-0482">Metalloprotease</keyword>
<dbReference type="EC" id="3.4.24.-" evidence="8"/>
<evidence type="ECO:0000256" key="8">
    <source>
        <dbReference type="RuleBase" id="RU364057"/>
    </source>
</evidence>
<evidence type="ECO:0000256" key="2">
    <source>
        <dbReference type="ARBA" id="ARBA00009915"/>
    </source>
</evidence>
<feature type="region of interest" description="Disordered" evidence="9">
    <location>
        <begin position="25"/>
        <end position="57"/>
    </location>
</feature>
<sequence>MSHTEDSPGFKREFERWRSAITSLVPTSTGRSSPLRCDEQNKWEDGKIMQPKEGEAVPEKTEADLKREAKECKRCEKWRDDLTKESPIVRFLLQHIALLPPPPEAIPASESSTPNLPLPITCKPCPPTLAGGYSSTLGILLCQNRFMSKGHMEDALSHELIHAWDGRRFEVKGEWGKDLRAHACTEIRAENLSGDCAWAREFTRRNWAWTKQQQVCVRRRAILSVAANPNCKSREEAERVVNEVWESCSADTRPFDEIY</sequence>
<keyword evidence="11" id="KW-1185">Reference proteome</keyword>
<comment type="caution">
    <text evidence="10">The sequence shown here is derived from an EMBL/GenBank/DDBJ whole genome shotgun (WGS) entry which is preliminary data.</text>
</comment>
<evidence type="ECO:0000313" key="10">
    <source>
        <dbReference type="EMBL" id="ORY88755.1"/>
    </source>
</evidence>
<dbReference type="OrthoDB" id="285308at2759"/>
<evidence type="ECO:0000256" key="6">
    <source>
        <dbReference type="ARBA" id="ARBA00022801"/>
    </source>
</evidence>
<dbReference type="Pfam" id="PF09768">
    <property type="entry name" value="Peptidase_M76"/>
    <property type="match status" value="1"/>
</dbReference>
<organism evidence="10 11">
    <name type="scientific">Leucosporidium creatinivorum</name>
    <dbReference type="NCBI Taxonomy" id="106004"/>
    <lineage>
        <taxon>Eukaryota</taxon>
        <taxon>Fungi</taxon>
        <taxon>Dikarya</taxon>
        <taxon>Basidiomycota</taxon>
        <taxon>Pucciniomycotina</taxon>
        <taxon>Microbotryomycetes</taxon>
        <taxon>Leucosporidiales</taxon>
        <taxon>Leucosporidium</taxon>
    </lineage>
</organism>
<dbReference type="GO" id="GO:0004222">
    <property type="term" value="F:metalloendopeptidase activity"/>
    <property type="evidence" value="ECO:0007669"/>
    <property type="project" value="InterPro"/>
</dbReference>
<dbReference type="PANTHER" id="PTHR21711">
    <property type="entry name" value="MITOCHONDRIAL INNER MEMBRANE PROTEASE"/>
    <property type="match status" value="1"/>
</dbReference>
<evidence type="ECO:0000256" key="7">
    <source>
        <dbReference type="ARBA" id="ARBA00023049"/>
    </source>
</evidence>
<keyword evidence="8" id="KW-0999">Mitochondrion inner membrane</keyword>
<comment type="subcellular location">
    <subcellularLocation>
        <location evidence="1 8">Mitochondrion inner membrane</location>
        <topology evidence="1 8">Peripheral membrane protein</topology>
        <orientation evidence="1 8">Intermembrane side</orientation>
    </subcellularLocation>
</comment>
<dbReference type="GO" id="GO:0046872">
    <property type="term" value="F:metal ion binding"/>
    <property type="evidence" value="ECO:0007669"/>
    <property type="project" value="UniProtKB-KW"/>
</dbReference>
<comment type="function">
    <text evidence="8">Has a dual role in the assembly of mitochondrial ATPase.</text>
</comment>
<keyword evidence="6 8" id="KW-0378">Hydrolase</keyword>
<evidence type="ECO:0000256" key="4">
    <source>
        <dbReference type="ARBA" id="ARBA00022670"/>
    </source>
</evidence>
<keyword evidence="4 8" id="KW-0645">Protease</keyword>
<dbReference type="STRING" id="106004.A0A1Y2FXH1"/>
<keyword evidence="5 8" id="KW-0479">Metal-binding</keyword>
<accession>A0A1Y2FXH1</accession>
<dbReference type="EMBL" id="MCGR01000008">
    <property type="protein sequence ID" value="ORY88755.1"/>
    <property type="molecule type" value="Genomic_DNA"/>
</dbReference>
<evidence type="ECO:0000256" key="3">
    <source>
        <dbReference type="ARBA" id="ARBA00014615"/>
    </source>
</evidence>
<dbReference type="InterPro" id="IPR019165">
    <property type="entry name" value="Peptidase_M76_ATP23"/>
</dbReference>
<keyword evidence="8" id="KW-0496">Mitochondrion</keyword>
<evidence type="ECO:0000256" key="9">
    <source>
        <dbReference type="SAM" id="MobiDB-lite"/>
    </source>
</evidence>
<comment type="similarity">
    <text evidence="2 8">Belongs to the peptidase M76 family.</text>
</comment>
<dbReference type="InParanoid" id="A0A1Y2FXH1"/>
<protein>
    <recommendedName>
        <fullName evidence="3 8">Mitochondrial inner membrane protease ATP23</fullName>
        <ecNumber evidence="8">3.4.24.-</ecNumber>
    </recommendedName>
</protein>
<dbReference type="FunCoup" id="A0A1Y2FXH1">
    <property type="interactions" value="377"/>
</dbReference>
<dbReference type="PANTHER" id="PTHR21711:SF0">
    <property type="entry name" value="MITOCHONDRIAL INNER MEMBRANE PROTEASE ATP23 HOMOLOG"/>
    <property type="match status" value="1"/>
</dbReference>
<dbReference type="GO" id="GO:0033615">
    <property type="term" value="P:mitochondrial proton-transporting ATP synthase complex assembly"/>
    <property type="evidence" value="ECO:0007669"/>
    <property type="project" value="TreeGrafter"/>
</dbReference>
<dbReference type="GO" id="GO:0034982">
    <property type="term" value="P:mitochondrial protein processing"/>
    <property type="evidence" value="ECO:0007669"/>
    <property type="project" value="TreeGrafter"/>
</dbReference>
<reference evidence="10 11" key="1">
    <citation type="submission" date="2016-07" db="EMBL/GenBank/DDBJ databases">
        <title>Pervasive Adenine N6-methylation of Active Genes in Fungi.</title>
        <authorList>
            <consortium name="DOE Joint Genome Institute"/>
            <person name="Mondo S.J."/>
            <person name="Dannebaum R.O."/>
            <person name="Kuo R.C."/>
            <person name="Labutti K."/>
            <person name="Haridas S."/>
            <person name="Kuo A."/>
            <person name="Salamov A."/>
            <person name="Ahrendt S.R."/>
            <person name="Lipzen A."/>
            <person name="Sullivan W."/>
            <person name="Andreopoulos W.B."/>
            <person name="Clum A."/>
            <person name="Lindquist E."/>
            <person name="Daum C."/>
            <person name="Ramamoorthy G.K."/>
            <person name="Gryganskyi A."/>
            <person name="Culley D."/>
            <person name="Magnuson J.K."/>
            <person name="James T.Y."/>
            <person name="O'Malley M.A."/>
            <person name="Stajich J.E."/>
            <person name="Spatafora J.W."/>
            <person name="Visel A."/>
            <person name="Grigoriev I.V."/>
        </authorList>
    </citation>
    <scope>NUCLEOTIDE SEQUENCE [LARGE SCALE GENOMIC DNA]</scope>
    <source>
        <strain evidence="10 11">62-1032</strain>
    </source>
</reference>
<feature type="compositionally biased region" description="Basic and acidic residues" evidence="9">
    <location>
        <begin position="36"/>
        <end position="57"/>
    </location>
</feature>